<evidence type="ECO:0000313" key="1">
    <source>
        <dbReference type="EMBL" id="JAE38933.1"/>
    </source>
</evidence>
<reference evidence="1" key="1">
    <citation type="submission" date="2014-09" db="EMBL/GenBank/DDBJ databases">
        <authorList>
            <person name="Magalhaes I.L.F."/>
            <person name="Oliveira U."/>
            <person name="Santos F.R."/>
            <person name="Vidigal T.H.D.A."/>
            <person name="Brescovit A.D."/>
            <person name="Santos A.J."/>
        </authorList>
    </citation>
    <scope>NUCLEOTIDE SEQUENCE</scope>
    <source>
        <tissue evidence="1">Shoot tissue taken approximately 20 cm above the soil surface</tissue>
    </source>
</reference>
<name>A0A0A9I185_ARUDO</name>
<dbReference type="AlphaFoldDB" id="A0A0A9I185"/>
<dbReference type="EMBL" id="GBRH01158963">
    <property type="protein sequence ID" value="JAE38933.1"/>
    <property type="molecule type" value="Transcribed_RNA"/>
</dbReference>
<accession>A0A0A9I185</accession>
<proteinExistence type="predicted"/>
<protein>
    <submittedName>
        <fullName evidence="1">Uncharacterized protein</fullName>
    </submittedName>
</protein>
<organism evidence="1">
    <name type="scientific">Arundo donax</name>
    <name type="common">Giant reed</name>
    <name type="synonym">Donax arundinaceus</name>
    <dbReference type="NCBI Taxonomy" id="35708"/>
    <lineage>
        <taxon>Eukaryota</taxon>
        <taxon>Viridiplantae</taxon>
        <taxon>Streptophyta</taxon>
        <taxon>Embryophyta</taxon>
        <taxon>Tracheophyta</taxon>
        <taxon>Spermatophyta</taxon>
        <taxon>Magnoliopsida</taxon>
        <taxon>Liliopsida</taxon>
        <taxon>Poales</taxon>
        <taxon>Poaceae</taxon>
        <taxon>PACMAD clade</taxon>
        <taxon>Arundinoideae</taxon>
        <taxon>Arundineae</taxon>
        <taxon>Arundo</taxon>
    </lineage>
</organism>
<sequence>MLRINIRYTHTQYRSCTKKTAALNRIQSILAAAVQNTLDAAASAVPDAGWGSSDRGRMDSSRGPGALQAYIDWPAMDR</sequence>
<reference evidence="1" key="2">
    <citation type="journal article" date="2015" name="Data Brief">
        <title>Shoot transcriptome of the giant reed, Arundo donax.</title>
        <authorList>
            <person name="Barrero R.A."/>
            <person name="Guerrero F.D."/>
            <person name="Moolhuijzen P."/>
            <person name="Goolsby J.A."/>
            <person name="Tidwell J."/>
            <person name="Bellgard S.E."/>
            <person name="Bellgard M.I."/>
        </authorList>
    </citation>
    <scope>NUCLEOTIDE SEQUENCE</scope>
    <source>
        <tissue evidence="1">Shoot tissue taken approximately 20 cm above the soil surface</tissue>
    </source>
</reference>